<organism evidence="9 10">
    <name type="scientific">Salipiger profundus</name>
    <dbReference type="NCBI Taxonomy" id="1229727"/>
    <lineage>
        <taxon>Bacteria</taxon>
        <taxon>Pseudomonadati</taxon>
        <taxon>Pseudomonadota</taxon>
        <taxon>Alphaproteobacteria</taxon>
        <taxon>Rhodobacterales</taxon>
        <taxon>Roseobacteraceae</taxon>
        <taxon>Salipiger</taxon>
    </lineage>
</organism>
<evidence type="ECO:0000256" key="3">
    <source>
        <dbReference type="ARBA" id="ARBA00022448"/>
    </source>
</evidence>
<evidence type="ECO:0000313" key="9">
    <source>
        <dbReference type="EMBL" id="APX24500.1"/>
    </source>
</evidence>
<feature type="domain" description="ABC transporter" evidence="8">
    <location>
        <begin position="1"/>
        <end position="249"/>
    </location>
</feature>
<dbReference type="PANTHER" id="PTHR43297">
    <property type="entry name" value="OLIGOPEPTIDE TRANSPORT ATP-BINDING PROTEIN APPD"/>
    <property type="match status" value="1"/>
</dbReference>
<reference evidence="9 10" key="1">
    <citation type="submission" date="2016-03" db="EMBL/GenBank/DDBJ databases">
        <title>Deep-sea bacteria in the southern Pacific.</title>
        <authorList>
            <person name="Tang K."/>
        </authorList>
    </citation>
    <scope>NUCLEOTIDE SEQUENCE [LARGE SCALE GENOMIC DNA]</scope>
    <source>
        <strain evidence="9 10">JLT2016</strain>
    </source>
</reference>
<dbReference type="SMART" id="SM00382">
    <property type="entry name" value="AAA"/>
    <property type="match status" value="1"/>
</dbReference>
<dbReference type="FunFam" id="3.40.50.300:FF:000016">
    <property type="entry name" value="Oligopeptide ABC transporter ATP-binding component"/>
    <property type="match status" value="1"/>
</dbReference>
<dbReference type="AlphaFoldDB" id="A0A1U7D8V9"/>
<sequence>MRDLRIETRDRSPAALIENVSFDIRAGETLALVGESGAGKSLSALAILGLLPPDAMRVTGGEIRLGAQSLSDISPRQLRKVRGGRVAMIFQDPLGCLNPVLTVGRQITEALHLHKGLRGAAARRRAVELLDLVRIPEAEKRLDEYPHRLSGGMRQRVMIAIALAGDPSLLLADEPTTALDVTISTQIIELLRQLQKDIGLSILMITHDLPAVRMIADRVAVMYSGRIVETGAAEDIFAAPRHPYTRGLLSARPRGAIATGAERLTEIPGTVPQPSRRPSGCAFRPRCPRATALCAAEIPAIRPAGGSLTACHHADGLTETRARAS</sequence>
<evidence type="ECO:0000256" key="4">
    <source>
        <dbReference type="ARBA" id="ARBA00022475"/>
    </source>
</evidence>
<dbReference type="PROSITE" id="PS00211">
    <property type="entry name" value="ABC_TRANSPORTER_1"/>
    <property type="match status" value="1"/>
</dbReference>
<keyword evidence="3" id="KW-0813">Transport</keyword>
<dbReference type="InterPro" id="IPR013563">
    <property type="entry name" value="Oligopep_ABC_C"/>
</dbReference>
<evidence type="ECO:0000256" key="1">
    <source>
        <dbReference type="ARBA" id="ARBA00004417"/>
    </source>
</evidence>
<dbReference type="InterPro" id="IPR017871">
    <property type="entry name" value="ABC_transporter-like_CS"/>
</dbReference>
<comment type="similarity">
    <text evidence="2">Belongs to the ABC transporter superfamily.</text>
</comment>
<keyword evidence="10" id="KW-1185">Reference proteome</keyword>
<dbReference type="Gene3D" id="3.40.50.300">
    <property type="entry name" value="P-loop containing nucleotide triphosphate hydrolases"/>
    <property type="match status" value="1"/>
</dbReference>
<dbReference type="PANTHER" id="PTHR43297:SF2">
    <property type="entry name" value="DIPEPTIDE TRANSPORT ATP-BINDING PROTEIN DPPD"/>
    <property type="match status" value="1"/>
</dbReference>
<dbReference type="InterPro" id="IPR050388">
    <property type="entry name" value="ABC_Ni/Peptide_Import"/>
</dbReference>
<keyword evidence="5" id="KW-0547">Nucleotide-binding</keyword>
<evidence type="ECO:0000313" key="10">
    <source>
        <dbReference type="Proteomes" id="UP000186559"/>
    </source>
</evidence>
<dbReference type="GO" id="GO:0055085">
    <property type="term" value="P:transmembrane transport"/>
    <property type="evidence" value="ECO:0007669"/>
    <property type="project" value="UniProtKB-ARBA"/>
</dbReference>
<dbReference type="CDD" id="cd03257">
    <property type="entry name" value="ABC_NikE_OppD_transporters"/>
    <property type="match status" value="1"/>
</dbReference>
<dbReference type="GO" id="GO:0016887">
    <property type="term" value="F:ATP hydrolysis activity"/>
    <property type="evidence" value="ECO:0007669"/>
    <property type="project" value="InterPro"/>
</dbReference>
<gene>
    <name evidence="9" type="ORF">Ga0080559_TMP3704</name>
</gene>
<keyword evidence="7" id="KW-0472">Membrane</keyword>
<dbReference type="InterPro" id="IPR027417">
    <property type="entry name" value="P-loop_NTPase"/>
</dbReference>
<name>A0A1U7D8V9_9RHOB</name>
<dbReference type="SUPFAM" id="SSF52540">
    <property type="entry name" value="P-loop containing nucleoside triphosphate hydrolases"/>
    <property type="match status" value="1"/>
</dbReference>
<proteinExistence type="inferred from homology"/>
<comment type="subcellular location">
    <subcellularLocation>
        <location evidence="1">Cell inner membrane</location>
        <topology evidence="1">Peripheral membrane protein</topology>
    </subcellularLocation>
</comment>
<dbReference type="GO" id="GO:0005524">
    <property type="term" value="F:ATP binding"/>
    <property type="evidence" value="ECO:0007669"/>
    <property type="project" value="UniProtKB-KW"/>
</dbReference>
<keyword evidence="4" id="KW-1003">Cell membrane</keyword>
<evidence type="ECO:0000259" key="8">
    <source>
        <dbReference type="PROSITE" id="PS50893"/>
    </source>
</evidence>
<dbReference type="Pfam" id="PF00005">
    <property type="entry name" value="ABC_tran"/>
    <property type="match status" value="1"/>
</dbReference>
<dbReference type="KEGG" id="tpro:Ga0080559_TMP3704"/>
<evidence type="ECO:0000256" key="2">
    <source>
        <dbReference type="ARBA" id="ARBA00005417"/>
    </source>
</evidence>
<dbReference type="InterPro" id="IPR003439">
    <property type="entry name" value="ABC_transporter-like_ATP-bd"/>
</dbReference>
<dbReference type="InterPro" id="IPR003593">
    <property type="entry name" value="AAA+_ATPase"/>
</dbReference>
<evidence type="ECO:0000256" key="5">
    <source>
        <dbReference type="ARBA" id="ARBA00022741"/>
    </source>
</evidence>
<dbReference type="Proteomes" id="UP000186559">
    <property type="component" value="Chromosome"/>
</dbReference>
<dbReference type="NCBIfam" id="TIGR01727">
    <property type="entry name" value="oligo_HPY"/>
    <property type="match status" value="1"/>
</dbReference>
<dbReference type="Pfam" id="PF08352">
    <property type="entry name" value="oligo_HPY"/>
    <property type="match status" value="1"/>
</dbReference>
<dbReference type="PROSITE" id="PS50893">
    <property type="entry name" value="ABC_TRANSPORTER_2"/>
    <property type="match status" value="1"/>
</dbReference>
<dbReference type="STRING" id="1229727.Ga0080559_TMP3704"/>
<evidence type="ECO:0000256" key="6">
    <source>
        <dbReference type="ARBA" id="ARBA00022840"/>
    </source>
</evidence>
<protein>
    <submittedName>
        <fullName evidence="9">Peptide/nickel transport system ATP-binding protein</fullName>
    </submittedName>
</protein>
<keyword evidence="6 9" id="KW-0067">ATP-binding</keyword>
<dbReference type="GO" id="GO:0005886">
    <property type="term" value="C:plasma membrane"/>
    <property type="evidence" value="ECO:0007669"/>
    <property type="project" value="UniProtKB-SubCell"/>
</dbReference>
<evidence type="ECO:0000256" key="7">
    <source>
        <dbReference type="ARBA" id="ARBA00023136"/>
    </source>
</evidence>
<dbReference type="EMBL" id="CP014796">
    <property type="protein sequence ID" value="APX24500.1"/>
    <property type="molecule type" value="Genomic_DNA"/>
</dbReference>
<dbReference type="GO" id="GO:0015833">
    <property type="term" value="P:peptide transport"/>
    <property type="evidence" value="ECO:0007669"/>
    <property type="project" value="InterPro"/>
</dbReference>
<accession>A0A1U7D8V9</accession>